<dbReference type="EMBL" id="CP012333">
    <property type="protein sequence ID" value="AKU95450.1"/>
    <property type="molecule type" value="Genomic_DNA"/>
</dbReference>
<evidence type="ECO:0000313" key="3">
    <source>
        <dbReference type="Proteomes" id="UP000064967"/>
    </source>
</evidence>
<name>A0A0K1PPI2_9BACT</name>
<dbReference type="Proteomes" id="UP000064967">
    <property type="component" value="Chromosome"/>
</dbReference>
<protein>
    <submittedName>
        <fullName evidence="2">Uncharacterized protein</fullName>
    </submittedName>
</protein>
<sequence>MTIHFSPKSIWIWCPGAVSKRTVCSLCSPFLLPMWRESLQRSQWHILASDAQLACDTFLAPPQRVQRADLPNDLAKQDRFDEAPDGRAVTTTETASRFRPCLKA</sequence>
<gene>
    <name evidence="2" type="ORF">AKJ09_02114</name>
</gene>
<evidence type="ECO:0000313" key="2">
    <source>
        <dbReference type="EMBL" id="AKU95450.1"/>
    </source>
</evidence>
<evidence type="ECO:0000256" key="1">
    <source>
        <dbReference type="SAM" id="MobiDB-lite"/>
    </source>
</evidence>
<dbReference type="AlphaFoldDB" id="A0A0K1PPI2"/>
<keyword evidence="3" id="KW-1185">Reference proteome</keyword>
<dbReference type="STRING" id="1391654.AKJ09_02114"/>
<feature type="region of interest" description="Disordered" evidence="1">
    <location>
        <begin position="84"/>
        <end position="104"/>
    </location>
</feature>
<reference evidence="2 3" key="1">
    <citation type="submission" date="2015-08" db="EMBL/GenBank/DDBJ databases">
        <authorList>
            <person name="Babu N.S."/>
            <person name="Beckwith C.J."/>
            <person name="Beseler K.G."/>
            <person name="Brison A."/>
            <person name="Carone J.V."/>
            <person name="Caskin T.P."/>
            <person name="Diamond M."/>
            <person name="Durham M.E."/>
            <person name="Foxe J.M."/>
            <person name="Go M."/>
            <person name="Henderson B.A."/>
            <person name="Jones I.B."/>
            <person name="McGettigan J.A."/>
            <person name="Micheletti S.J."/>
            <person name="Nasrallah M.E."/>
            <person name="Ortiz D."/>
            <person name="Piller C.R."/>
            <person name="Privatt S.R."/>
            <person name="Schneider S.L."/>
            <person name="Sharp S."/>
            <person name="Smith T.C."/>
            <person name="Stanton J.D."/>
            <person name="Ullery H.E."/>
            <person name="Wilson R.J."/>
            <person name="Serrano M.G."/>
            <person name="Buck G."/>
            <person name="Lee V."/>
            <person name="Wang Y."/>
            <person name="Carvalho R."/>
            <person name="Voegtly L."/>
            <person name="Shi R."/>
            <person name="Duckworth R."/>
            <person name="Johnson A."/>
            <person name="Loviza R."/>
            <person name="Walstead R."/>
            <person name="Shah Z."/>
            <person name="Kiflezghi M."/>
            <person name="Wade K."/>
            <person name="Ball S.L."/>
            <person name="Bradley K.W."/>
            <person name="Asai D.J."/>
            <person name="Bowman C.A."/>
            <person name="Russell D.A."/>
            <person name="Pope W.H."/>
            <person name="Jacobs-Sera D."/>
            <person name="Hendrix R.W."/>
            <person name="Hatfull G.F."/>
        </authorList>
    </citation>
    <scope>NUCLEOTIDE SEQUENCE [LARGE SCALE GENOMIC DNA]</scope>
    <source>
        <strain evidence="2 3">DSM 27648</strain>
    </source>
</reference>
<proteinExistence type="predicted"/>
<dbReference type="KEGG" id="llu:AKJ09_02114"/>
<organism evidence="2 3">
    <name type="scientific">Labilithrix luteola</name>
    <dbReference type="NCBI Taxonomy" id="1391654"/>
    <lineage>
        <taxon>Bacteria</taxon>
        <taxon>Pseudomonadati</taxon>
        <taxon>Myxococcota</taxon>
        <taxon>Polyangia</taxon>
        <taxon>Polyangiales</taxon>
        <taxon>Labilitrichaceae</taxon>
        <taxon>Labilithrix</taxon>
    </lineage>
</organism>
<accession>A0A0K1PPI2</accession>